<evidence type="ECO:0000256" key="4">
    <source>
        <dbReference type="ARBA" id="ARBA00022475"/>
    </source>
</evidence>
<evidence type="ECO:0000313" key="14">
    <source>
        <dbReference type="Proteomes" id="UP000242188"/>
    </source>
</evidence>
<dbReference type="Gene3D" id="1.10.287.570">
    <property type="entry name" value="Helical hairpin bin"/>
    <property type="match status" value="1"/>
</dbReference>
<proteinExistence type="inferred from homology"/>
<keyword evidence="8 9" id="KW-0472">Membrane</keyword>
<feature type="transmembrane region" description="Helical" evidence="9">
    <location>
        <begin position="789"/>
        <end position="814"/>
    </location>
</feature>
<feature type="transmembrane region" description="Helical" evidence="9">
    <location>
        <begin position="920"/>
        <end position="939"/>
    </location>
</feature>
<organism evidence="13 14">
    <name type="scientific">Mizuhopecten yessoensis</name>
    <name type="common">Japanese scallop</name>
    <name type="synonym">Patinopecten yessoensis</name>
    <dbReference type="NCBI Taxonomy" id="6573"/>
    <lineage>
        <taxon>Eukaryota</taxon>
        <taxon>Metazoa</taxon>
        <taxon>Spiralia</taxon>
        <taxon>Lophotrochozoa</taxon>
        <taxon>Mollusca</taxon>
        <taxon>Bivalvia</taxon>
        <taxon>Autobranchia</taxon>
        <taxon>Pteriomorphia</taxon>
        <taxon>Pectinida</taxon>
        <taxon>Pectinoidea</taxon>
        <taxon>Pectinidae</taxon>
        <taxon>Mizuhopecten</taxon>
    </lineage>
</organism>
<name>A0A210Q1H1_MIZYE</name>
<evidence type="ECO:0000256" key="5">
    <source>
        <dbReference type="ARBA" id="ARBA00022692"/>
    </source>
</evidence>
<reference evidence="13 14" key="1">
    <citation type="journal article" date="2017" name="Nat. Ecol. Evol.">
        <title>Scallop genome provides insights into evolution of bilaterian karyotype and development.</title>
        <authorList>
            <person name="Wang S."/>
            <person name="Zhang J."/>
            <person name="Jiao W."/>
            <person name="Li J."/>
            <person name="Xun X."/>
            <person name="Sun Y."/>
            <person name="Guo X."/>
            <person name="Huan P."/>
            <person name="Dong B."/>
            <person name="Zhang L."/>
            <person name="Hu X."/>
            <person name="Sun X."/>
            <person name="Wang J."/>
            <person name="Zhao C."/>
            <person name="Wang Y."/>
            <person name="Wang D."/>
            <person name="Huang X."/>
            <person name="Wang R."/>
            <person name="Lv J."/>
            <person name="Li Y."/>
            <person name="Zhang Z."/>
            <person name="Liu B."/>
            <person name="Lu W."/>
            <person name="Hui Y."/>
            <person name="Liang J."/>
            <person name="Zhou Z."/>
            <person name="Hou R."/>
            <person name="Li X."/>
            <person name="Liu Y."/>
            <person name="Li H."/>
            <person name="Ning X."/>
            <person name="Lin Y."/>
            <person name="Zhao L."/>
            <person name="Xing Q."/>
            <person name="Dou J."/>
            <person name="Li Y."/>
            <person name="Mao J."/>
            <person name="Guo H."/>
            <person name="Dou H."/>
            <person name="Li T."/>
            <person name="Mu C."/>
            <person name="Jiang W."/>
            <person name="Fu Q."/>
            <person name="Fu X."/>
            <person name="Miao Y."/>
            <person name="Liu J."/>
            <person name="Yu Q."/>
            <person name="Li R."/>
            <person name="Liao H."/>
            <person name="Li X."/>
            <person name="Kong Y."/>
            <person name="Jiang Z."/>
            <person name="Chourrout D."/>
            <person name="Li R."/>
            <person name="Bao Z."/>
        </authorList>
    </citation>
    <scope>NUCLEOTIDE SEQUENCE [LARGE SCALE GENOMIC DNA]</scope>
    <source>
        <strain evidence="13 14">PY_sf001</strain>
    </source>
</reference>
<comment type="similarity">
    <text evidence="2 9">Belongs to the anion exchanger (TC 2.A.31) family.</text>
</comment>
<sequence length="1042" mass="116580">MENGSGHDRGRRGSTYIQVRMPNRPDRPHIDTDEAADNSKEDYDPTDWIQNLLNTVKDDAHKTHSIFSELDVLRKYNDDYEWREAARWVKYEENVEEGGKRWSKPHVASLSMKSLFDLRGAIAEGAVILDLDSYSIAEVVDNVLDCWIDAGHLDSKMRVHVRNVSLKEHIHRHTKRPKNSRSVAKNLGDIADDPEYGGSAAYLNSGASFASIDSVSGIPTSNSATDIPNDGDNATSSYYKPNTNFMRKIPKDAEVASVMVGEIDDLEERIVAFVRLKEPRLLGDLCEIAKPVRFLFFCLGPKGSEMDCMEIGRCISTMLVDDIFREVAYKSRNDEDFKAGIDEFMNQVTVLPPGEWDPKIRIEPPNKVQSQEFRRASVHNVLSGVVDQKSVSSEDDHGGHDDPALELSKIPFKGLRDDIMRKIPWYWSDYKDAIHIQCLASFVYVFLGTLTPNVTFGGLLGEATDQYMGVMECIFAAAVTGILFALFGGQPLNILGSTGPMLVLESIIYNLCKDNDWEFMPVRFWVGMWTVFIIMVIVTFNLSAWVKYITRFTEDSFATLIAIIFIVEAFKKVAEIGKDSPINLSPHDPLPTDCTCIPRNCTGYFDTNMTAMNMTTTTMGYSCDDVANFTDSMWGTLTIVACESYGGTPVGPGCNPPHYVADVFLFSILLFIGTFTCAVALVEFKSSTLFPAVVRQRISDFAVLIAIISMVVLDYVVGIDTPKLTVPDEFKPTKPGRGWVVNPFSESNPWWLYIATVVPAILSTILIFLDQQITAVIVNRKENKLKKGVGYHLDMFIVAIVVAIHSVLGLPWYVAATVSALAHINSLKKESECTAPGEKPTFLGIREQRMTALFIGILSGLAVLITPVLKMIPMPVLYGVFLYMGFSALRGMQFVDRLFLFFQPVKYQPDLPYIRHVPLWRIHMFTIIQILCLVILWIVKTIKEISIGFPLLVLATGVVRKLLECVYTQNELRYIDDLLPGAKDKGKDKEKHSVPYKSFHGSVSSGKNGVKNGDSMSKPSFFLSEECELNKRSGTNSKNTKL</sequence>
<accession>A0A210Q1H1</accession>
<dbReference type="InterPro" id="IPR016152">
    <property type="entry name" value="PTrfase/Anion_transptr"/>
</dbReference>
<dbReference type="NCBIfam" id="TIGR00834">
    <property type="entry name" value="ae"/>
    <property type="match status" value="1"/>
</dbReference>
<dbReference type="GO" id="GO:0016323">
    <property type="term" value="C:basolateral plasma membrane"/>
    <property type="evidence" value="ECO:0007669"/>
    <property type="project" value="UniProtKB-SubCell"/>
</dbReference>
<evidence type="ECO:0000256" key="10">
    <source>
        <dbReference type="SAM" id="MobiDB-lite"/>
    </source>
</evidence>
<evidence type="ECO:0000256" key="8">
    <source>
        <dbReference type="ARBA" id="ARBA00023136"/>
    </source>
</evidence>
<feature type="domain" description="Band 3 cytoplasmic" evidence="12">
    <location>
        <begin position="64"/>
        <end position="358"/>
    </location>
</feature>
<feature type="transmembrane region" description="Helical" evidence="9">
    <location>
        <begin position="524"/>
        <end position="546"/>
    </location>
</feature>
<dbReference type="OrthoDB" id="1735926at2759"/>
<dbReference type="PANTHER" id="PTHR11453">
    <property type="entry name" value="ANION EXCHANGE PROTEIN"/>
    <property type="match status" value="1"/>
</dbReference>
<feature type="region of interest" description="Disordered" evidence="10">
    <location>
        <begin position="984"/>
        <end position="1017"/>
    </location>
</feature>
<protein>
    <recommendedName>
        <fullName evidence="9">Anion exchange protein</fullName>
    </recommendedName>
</protein>
<dbReference type="Pfam" id="PF00955">
    <property type="entry name" value="HCO3_cotransp"/>
    <property type="match status" value="1"/>
</dbReference>
<evidence type="ECO:0000259" key="11">
    <source>
        <dbReference type="Pfam" id="PF00955"/>
    </source>
</evidence>
<evidence type="ECO:0000256" key="9">
    <source>
        <dbReference type="RuleBase" id="RU362035"/>
    </source>
</evidence>
<comment type="subcellular location">
    <subcellularLocation>
        <location evidence="1">Basolateral cell membrane</location>
        <topology evidence="1">Multi-pass membrane protein</topology>
    </subcellularLocation>
    <subcellularLocation>
        <location evidence="9">Membrane</location>
        <topology evidence="9">Multi-pass membrane protein</topology>
    </subcellularLocation>
</comment>
<evidence type="ECO:0000313" key="13">
    <source>
        <dbReference type="EMBL" id="OWF42577.1"/>
    </source>
</evidence>
<dbReference type="GO" id="GO:0005452">
    <property type="term" value="F:solute:inorganic anion antiporter activity"/>
    <property type="evidence" value="ECO:0007669"/>
    <property type="project" value="InterPro"/>
</dbReference>
<dbReference type="Gene3D" id="3.40.930.10">
    <property type="entry name" value="Mannitol-specific EII, Chain A"/>
    <property type="match status" value="1"/>
</dbReference>
<evidence type="ECO:0000256" key="1">
    <source>
        <dbReference type="ARBA" id="ARBA00004554"/>
    </source>
</evidence>
<feature type="transmembrane region" description="Helical" evidence="9">
    <location>
        <begin position="439"/>
        <end position="460"/>
    </location>
</feature>
<evidence type="ECO:0000259" key="12">
    <source>
        <dbReference type="Pfam" id="PF07565"/>
    </source>
</evidence>
<dbReference type="GO" id="GO:0051453">
    <property type="term" value="P:regulation of intracellular pH"/>
    <property type="evidence" value="ECO:0007669"/>
    <property type="project" value="TreeGrafter"/>
</dbReference>
<feature type="compositionally biased region" description="Basic and acidic residues" evidence="10">
    <location>
        <begin position="23"/>
        <end position="43"/>
    </location>
</feature>
<dbReference type="STRING" id="6573.A0A210Q1H1"/>
<dbReference type="InterPro" id="IPR011531">
    <property type="entry name" value="HCO3_transpt-like_TM_dom"/>
</dbReference>
<dbReference type="Pfam" id="PF07565">
    <property type="entry name" value="Band_3_cyto"/>
    <property type="match status" value="1"/>
</dbReference>
<feature type="region of interest" description="Disordered" evidence="10">
    <location>
        <begin position="1"/>
        <end position="44"/>
    </location>
</feature>
<dbReference type="Proteomes" id="UP000242188">
    <property type="component" value="Unassembled WGS sequence"/>
</dbReference>
<feature type="transmembrane region" description="Helical" evidence="9">
    <location>
        <begin position="467"/>
        <end position="488"/>
    </location>
</feature>
<dbReference type="PRINTS" id="PR01232">
    <property type="entry name" value="NAHCO3TRSPRT"/>
</dbReference>
<keyword evidence="5 9" id="KW-0812">Transmembrane</keyword>
<dbReference type="InterPro" id="IPR003020">
    <property type="entry name" value="HCO3_transpt_euk"/>
</dbReference>
<gene>
    <name evidence="13" type="ORF">KP79_PYT19141</name>
</gene>
<feature type="transmembrane region" description="Helical" evidence="9">
    <location>
        <begin position="750"/>
        <end position="769"/>
    </location>
</feature>
<keyword evidence="6 9" id="KW-1133">Transmembrane helix</keyword>
<feature type="transmembrane region" description="Helical" evidence="9">
    <location>
        <begin position="701"/>
        <end position="719"/>
    </location>
</feature>
<keyword evidence="3 9" id="KW-0813">Transport</keyword>
<evidence type="ECO:0000256" key="2">
    <source>
        <dbReference type="ARBA" id="ARBA00010993"/>
    </source>
</evidence>
<dbReference type="PRINTS" id="PR01231">
    <property type="entry name" value="HCO3TRNSPORT"/>
</dbReference>
<dbReference type="PANTHER" id="PTHR11453:SF36">
    <property type="entry name" value="ANION EXCHANGE PROTEIN"/>
    <property type="match status" value="1"/>
</dbReference>
<feature type="transmembrane region" description="Helical" evidence="9">
    <location>
        <begin position="659"/>
        <end position="681"/>
    </location>
</feature>
<dbReference type="InterPro" id="IPR003024">
    <property type="entry name" value="Na/HCO3_transpt"/>
</dbReference>
<comment type="caution">
    <text evidence="13">The sequence shown here is derived from an EMBL/GenBank/DDBJ whole genome shotgun (WGS) entry which is preliminary data.</text>
</comment>
<feature type="domain" description="Bicarbonate transporter-like transmembrane" evidence="11">
    <location>
        <begin position="411"/>
        <end position="979"/>
    </location>
</feature>
<dbReference type="GO" id="GO:0008510">
    <property type="term" value="F:sodium:bicarbonate symporter activity"/>
    <property type="evidence" value="ECO:0007669"/>
    <property type="project" value="TreeGrafter"/>
</dbReference>
<dbReference type="SUPFAM" id="SSF55804">
    <property type="entry name" value="Phoshotransferase/anion transport protein"/>
    <property type="match status" value="1"/>
</dbReference>
<evidence type="ECO:0000256" key="7">
    <source>
        <dbReference type="ARBA" id="ARBA00023065"/>
    </source>
</evidence>
<feature type="transmembrane region" description="Helical" evidence="9">
    <location>
        <begin position="876"/>
        <end position="900"/>
    </location>
</feature>
<evidence type="ECO:0000256" key="3">
    <source>
        <dbReference type="ARBA" id="ARBA00022448"/>
    </source>
</evidence>
<keyword evidence="14" id="KW-1185">Reference proteome</keyword>
<dbReference type="EMBL" id="NEDP02005257">
    <property type="protein sequence ID" value="OWF42577.1"/>
    <property type="molecule type" value="Genomic_DNA"/>
</dbReference>
<dbReference type="FunFam" id="1.10.287.570:FF:000001">
    <property type="entry name" value="Anion exchange protein"/>
    <property type="match status" value="1"/>
</dbReference>
<feature type="transmembrane region" description="Helical" evidence="9">
    <location>
        <begin position="850"/>
        <end position="869"/>
    </location>
</feature>
<feature type="compositionally biased region" description="Basic and acidic residues" evidence="10">
    <location>
        <begin position="984"/>
        <end position="993"/>
    </location>
</feature>
<dbReference type="InterPro" id="IPR013769">
    <property type="entry name" value="Band3_cytoplasmic_dom"/>
</dbReference>
<dbReference type="GO" id="GO:0008509">
    <property type="term" value="F:monoatomic anion transmembrane transporter activity"/>
    <property type="evidence" value="ECO:0007669"/>
    <property type="project" value="InterPro"/>
</dbReference>
<keyword evidence="7 9" id="KW-0406">Ion transport</keyword>
<dbReference type="AlphaFoldDB" id="A0A210Q1H1"/>
<evidence type="ECO:0000256" key="6">
    <source>
        <dbReference type="ARBA" id="ARBA00022989"/>
    </source>
</evidence>
<keyword evidence="4" id="KW-1003">Cell membrane</keyword>